<dbReference type="RefSeq" id="WP_086488043.1">
    <property type="nucleotide sequence ID" value="NZ_MSLT01000012.1"/>
</dbReference>
<organism evidence="1 2">
    <name type="scientific">Thioflexithrix psekupsensis</name>
    <dbReference type="NCBI Taxonomy" id="1570016"/>
    <lineage>
        <taxon>Bacteria</taxon>
        <taxon>Pseudomonadati</taxon>
        <taxon>Pseudomonadota</taxon>
        <taxon>Gammaproteobacteria</taxon>
        <taxon>Thiotrichales</taxon>
        <taxon>Thioflexithrix</taxon>
    </lineage>
</organism>
<comment type="caution">
    <text evidence="1">The sequence shown here is derived from an EMBL/GenBank/DDBJ whole genome shotgun (WGS) entry which is preliminary data.</text>
</comment>
<evidence type="ECO:0008006" key="3">
    <source>
        <dbReference type="Google" id="ProtNLM"/>
    </source>
</evidence>
<dbReference type="PROSITE" id="PS51257">
    <property type="entry name" value="PROKAR_LIPOPROTEIN"/>
    <property type="match status" value="1"/>
</dbReference>
<gene>
    <name evidence="1" type="ORF">TPSD3_08015</name>
</gene>
<dbReference type="Proteomes" id="UP000194798">
    <property type="component" value="Unassembled WGS sequence"/>
</dbReference>
<reference evidence="1 2" key="1">
    <citation type="submission" date="2016-12" db="EMBL/GenBank/DDBJ databases">
        <title>Thioflexothrix psekupsii D3 genome sequencing and assembly.</title>
        <authorList>
            <person name="Fomenkov A."/>
            <person name="Vincze T."/>
            <person name="Grabovich M."/>
            <person name="Anton B.P."/>
            <person name="Dubinina G."/>
            <person name="Orlova M."/>
            <person name="Belousova E."/>
            <person name="Roberts R.J."/>
        </authorList>
    </citation>
    <scope>NUCLEOTIDE SEQUENCE [LARGE SCALE GENOMIC DNA]</scope>
    <source>
        <strain evidence="1">D3</strain>
    </source>
</reference>
<dbReference type="Pfam" id="PF07027">
    <property type="entry name" value="DUF1318"/>
    <property type="match status" value="1"/>
</dbReference>
<sequence length="201" mass="23259">MMRYLPSFLLIWASFFITACVTINVYFPAAAAEKAADQIIDKVWGTDSPADKMPDSTFLTPEKSDLSPAYFSVLFHFFLQEAQASANIDISSPAIQVIQSRMSERHRNLEQFYDNGAIGLTADGFITVRDSKVVALKDRNNVNRWVNEENQDRTDLYREIARANGHPEWEQEIRNVFAARWIERAKKGWWYQDNSGQWRQK</sequence>
<evidence type="ECO:0000313" key="2">
    <source>
        <dbReference type="Proteomes" id="UP000194798"/>
    </source>
</evidence>
<protein>
    <recommendedName>
        <fullName evidence="3">DUF1318 domain-containing protein</fullName>
    </recommendedName>
</protein>
<proteinExistence type="predicted"/>
<dbReference type="AlphaFoldDB" id="A0A251X9S6"/>
<dbReference type="OrthoDB" id="8526313at2"/>
<name>A0A251X9S6_9GAMM</name>
<dbReference type="InterPro" id="IPR008309">
    <property type="entry name" value="YdbL"/>
</dbReference>
<accession>A0A251X9S6</accession>
<keyword evidence="2" id="KW-1185">Reference proteome</keyword>
<evidence type="ECO:0000313" key="1">
    <source>
        <dbReference type="EMBL" id="OUD14262.1"/>
    </source>
</evidence>
<dbReference type="EMBL" id="MSLT01000012">
    <property type="protein sequence ID" value="OUD14262.1"/>
    <property type="molecule type" value="Genomic_DNA"/>
</dbReference>